<gene>
    <name evidence="1" type="ORF">SDC9_23486</name>
</gene>
<organism evidence="1">
    <name type="scientific">bioreactor metagenome</name>
    <dbReference type="NCBI Taxonomy" id="1076179"/>
    <lineage>
        <taxon>unclassified sequences</taxon>
        <taxon>metagenomes</taxon>
        <taxon>ecological metagenomes</taxon>
    </lineage>
</organism>
<protein>
    <submittedName>
        <fullName evidence="1">Uncharacterized protein</fullName>
    </submittedName>
</protein>
<name>A0A644UFH6_9ZZZZ</name>
<proteinExistence type="predicted"/>
<dbReference type="EMBL" id="VSSQ01000108">
    <property type="protein sequence ID" value="MPL77629.1"/>
    <property type="molecule type" value="Genomic_DNA"/>
</dbReference>
<sequence length="567" mass="66385">MINELISLNNPQQISVINNPVSEVDIWGRGTGKSFIVGWEINQINRSMPRAVTGITGQTYGQLLTRTLPSTFKFLESLGYEKDKDYLIGRKPPKGWGLSPYERILKYDNFISFRNGNGYLMLSQDRSGSARGPNLDREIVDEALTIDKTQYDQEVSPTSRGNEEYFGFKSPKPIRQHHGFRYVSSMPFLQEQKWLLDYGKYYEEEAGIMLFDIWNRVVKLQLELITAYMDKKPALFKDIWNEVVRLKKQITPFVSKDGILFTLANAFDNITNLGMSYIAREYKKQTLLTFLIEIMNWIIDRVEDCYYHIDSQRHVYYDASNDSFIRDYAENTNWDFNKLGKHDSRFDLDCDPNKPLEIVPDWGAHICLFSVGQERNYNFATKIVEPVDCVINEFYSKPDDSEGVVIDDVVDKVCEYYEHHVCKEMFYFRDRYGDSRQPNAKKSKPYNEQAIERFQKNGWNVFPRVHKGQEPPQHEKYLLWSNILKGSNPLYPKVIFNGKNCKFTLISMNNTRVIEKDGRYEKDKSSERKKTVLPEEATHFGDAVDKRIWTKYSSKLYRSGTFVEPRM</sequence>
<comment type="caution">
    <text evidence="1">The sequence shown here is derived from an EMBL/GenBank/DDBJ whole genome shotgun (WGS) entry which is preliminary data.</text>
</comment>
<accession>A0A644UFH6</accession>
<evidence type="ECO:0000313" key="1">
    <source>
        <dbReference type="EMBL" id="MPL77629.1"/>
    </source>
</evidence>
<reference evidence="1" key="1">
    <citation type="submission" date="2019-08" db="EMBL/GenBank/DDBJ databases">
        <authorList>
            <person name="Kucharzyk K."/>
            <person name="Murdoch R.W."/>
            <person name="Higgins S."/>
            <person name="Loffler F."/>
        </authorList>
    </citation>
    <scope>NUCLEOTIDE SEQUENCE</scope>
</reference>
<dbReference type="AlphaFoldDB" id="A0A644UFH6"/>